<organism evidence="2 3">
    <name type="scientific">Leptotrichia trevisanii</name>
    <dbReference type="NCBI Taxonomy" id="109328"/>
    <lineage>
        <taxon>Bacteria</taxon>
        <taxon>Fusobacteriati</taxon>
        <taxon>Fusobacteriota</taxon>
        <taxon>Fusobacteriia</taxon>
        <taxon>Fusobacteriales</taxon>
        <taxon>Leptotrichiaceae</taxon>
        <taxon>Leptotrichia</taxon>
    </lineage>
</organism>
<dbReference type="InterPro" id="IPR000560">
    <property type="entry name" value="His_Pase_clade-2"/>
</dbReference>
<evidence type="ECO:0000256" key="1">
    <source>
        <dbReference type="ARBA" id="ARBA00005375"/>
    </source>
</evidence>
<dbReference type="RefSeq" id="WP_146995807.1">
    <property type="nucleotide sequence ID" value="NZ_AP019840.1"/>
</dbReference>
<dbReference type="InterPro" id="IPR033379">
    <property type="entry name" value="Acid_Pase_AS"/>
</dbReference>
<dbReference type="PROSITE" id="PS00778">
    <property type="entry name" value="HIS_ACID_PHOSPHAT_2"/>
    <property type="match status" value="1"/>
</dbReference>
<dbReference type="SUPFAM" id="SSF53254">
    <property type="entry name" value="Phosphoglycerate mutase-like"/>
    <property type="match status" value="1"/>
</dbReference>
<dbReference type="PANTHER" id="PTHR11567:SF135">
    <property type="entry name" value="GLUCOSE-1-PHOSPHATASE"/>
    <property type="match status" value="1"/>
</dbReference>
<evidence type="ECO:0000313" key="2">
    <source>
        <dbReference type="EMBL" id="BBM51214.1"/>
    </source>
</evidence>
<protein>
    <submittedName>
        <fullName evidence="2">Putative glucose-1-phosphatase</fullName>
    </submittedName>
</protein>
<dbReference type="Gene3D" id="3.40.50.1240">
    <property type="entry name" value="Phosphoglycerate mutase-like"/>
    <property type="match status" value="2"/>
</dbReference>
<accession>A0A510KHT6</accession>
<gene>
    <name evidence="2" type="ORF">JMUB3935_0173</name>
</gene>
<dbReference type="Pfam" id="PF00328">
    <property type="entry name" value="His_Phos_2"/>
    <property type="match status" value="1"/>
</dbReference>
<dbReference type="InterPro" id="IPR050645">
    <property type="entry name" value="Histidine_acid_phosphatase"/>
</dbReference>
<comment type="similarity">
    <text evidence="1">Belongs to the histidine acid phosphatase family.</text>
</comment>
<dbReference type="EMBL" id="AP019840">
    <property type="protein sequence ID" value="BBM51214.1"/>
    <property type="molecule type" value="Genomic_DNA"/>
</dbReference>
<dbReference type="GO" id="GO:0050308">
    <property type="term" value="F:sugar-phosphatase activity"/>
    <property type="evidence" value="ECO:0007669"/>
    <property type="project" value="TreeGrafter"/>
</dbReference>
<dbReference type="AlphaFoldDB" id="A0A510KHT6"/>
<name>A0A510KHT6_9FUSO</name>
<reference evidence="2 3" key="1">
    <citation type="submission" date="2019-07" db="EMBL/GenBank/DDBJ databases">
        <title>Complete Genome Sequence of Leptotrichia trevisanii Strain JMUB3935.</title>
        <authorList>
            <person name="Watanabe S."/>
            <person name="Cui L."/>
        </authorList>
    </citation>
    <scope>NUCLEOTIDE SEQUENCE [LARGE SCALE GENOMIC DNA]</scope>
    <source>
        <strain evidence="2 3">JMUB3935</strain>
    </source>
</reference>
<dbReference type="GO" id="GO:0030288">
    <property type="term" value="C:outer membrane-bounded periplasmic space"/>
    <property type="evidence" value="ECO:0007669"/>
    <property type="project" value="TreeGrafter"/>
</dbReference>
<dbReference type="PANTHER" id="PTHR11567">
    <property type="entry name" value="ACID PHOSPHATASE-RELATED"/>
    <property type="match status" value="1"/>
</dbReference>
<dbReference type="STRING" id="1122173.GCA_000482505_01938"/>
<dbReference type="NCBIfam" id="NF007553">
    <property type="entry name" value="PRK10173.1"/>
    <property type="match status" value="1"/>
</dbReference>
<proteinExistence type="inferred from homology"/>
<dbReference type="Proteomes" id="UP000321378">
    <property type="component" value="Chromosome"/>
</dbReference>
<sequence length="408" mass="46783">MSKIRDRKIVIFLMFVFCSLMMFSSENLQLEKVVIFSRHGLRSPLTSPGSRLSKVTPYEWENWDVPASHLTKKGAILETYFGQYINDWLIQNEVIKRGECLSPDNAQIYTNSLQRTIATGQSLTTGIFPGCDIKTEHKMEIGKMDPVFNPVITTDNAKFKEEALKGMNLKKQNQELKGSYSLLSDVINYTKSEECLKEGKCKFFNEEGTLKIEKDKEPGVDGPIKLGTQLGDALLLQYYEGYPLDKIVGNNINTREKWQKITDIKNGYEDLLFATDKVAKNVAAPLIKYIYNDINSSNHKVTVLVGHDSNIVAMLAALGFKDYKLEEQVEKTPIGGKVFFEIWKDKKTGERKVKIEYIYQTLSQIRETQKLTRKNPPKHTVLEMKNCKIDKEGYCPYSKFMTELRKFN</sequence>
<evidence type="ECO:0000313" key="3">
    <source>
        <dbReference type="Proteomes" id="UP000321378"/>
    </source>
</evidence>
<dbReference type="InterPro" id="IPR029033">
    <property type="entry name" value="His_PPase_superfam"/>
</dbReference>
<dbReference type="CDD" id="cd07061">
    <property type="entry name" value="HP_HAP_like"/>
    <property type="match status" value="1"/>
</dbReference>